<evidence type="ECO:0000313" key="2">
    <source>
        <dbReference type="EMBL" id="SPZ90714.1"/>
    </source>
</evidence>
<gene>
    <name evidence="2" type="ORF">NCTC11343_03655</name>
</gene>
<protein>
    <submittedName>
        <fullName evidence="2">Uncharacterized protein</fullName>
    </submittedName>
</protein>
<name>A0A2X2JAP0_SPHMU</name>
<reference evidence="2 3" key="1">
    <citation type="submission" date="2018-06" db="EMBL/GenBank/DDBJ databases">
        <authorList>
            <consortium name="Pathogen Informatics"/>
            <person name="Doyle S."/>
        </authorList>
    </citation>
    <scope>NUCLEOTIDE SEQUENCE [LARGE SCALE GENOMIC DNA]</scope>
    <source>
        <strain evidence="2 3">NCTC11343</strain>
    </source>
</reference>
<keyword evidence="1" id="KW-1133">Transmembrane helix</keyword>
<dbReference type="AlphaFoldDB" id="A0A2X2JAP0"/>
<keyword evidence="1" id="KW-0472">Membrane</keyword>
<keyword evidence="1" id="KW-0812">Transmembrane</keyword>
<evidence type="ECO:0000256" key="1">
    <source>
        <dbReference type="SAM" id="Phobius"/>
    </source>
</evidence>
<dbReference type="Proteomes" id="UP000251241">
    <property type="component" value="Unassembled WGS sequence"/>
</dbReference>
<sequence>MSTVDWIESCIFILFMQSVSFLFQIANMINYRCSISLEENRIESFYLNAIEDEYG</sequence>
<evidence type="ECO:0000313" key="3">
    <source>
        <dbReference type="Proteomes" id="UP000251241"/>
    </source>
</evidence>
<dbReference type="EMBL" id="UAUU01000010">
    <property type="protein sequence ID" value="SPZ90714.1"/>
    <property type="molecule type" value="Genomic_DNA"/>
</dbReference>
<proteinExistence type="predicted"/>
<accession>A0A2X2JAP0</accession>
<feature type="transmembrane region" description="Helical" evidence="1">
    <location>
        <begin position="6"/>
        <end position="26"/>
    </location>
</feature>
<organism evidence="2 3">
    <name type="scientific">Sphingobacterium multivorum</name>
    <dbReference type="NCBI Taxonomy" id="28454"/>
    <lineage>
        <taxon>Bacteria</taxon>
        <taxon>Pseudomonadati</taxon>
        <taxon>Bacteroidota</taxon>
        <taxon>Sphingobacteriia</taxon>
        <taxon>Sphingobacteriales</taxon>
        <taxon>Sphingobacteriaceae</taxon>
        <taxon>Sphingobacterium</taxon>
    </lineage>
</organism>